<protein>
    <submittedName>
        <fullName evidence="1">Uncharacterized protein</fullName>
    </submittedName>
</protein>
<keyword evidence="2" id="KW-1185">Reference proteome</keyword>
<dbReference type="EMBL" id="JAPFFF010000036">
    <property type="protein sequence ID" value="KAK8843024.1"/>
    <property type="molecule type" value="Genomic_DNA"/>
</dbReference>
<evidence type="ECO:0000313" key="2">
    <source>
        <dbReference type="Proteomes" id="UP001470230"/>
    </source>
</evidence>
<comment type="caution">
    <text evidence="1">The sequence shown here is derived from an EMBL/GenBank/DDBJ whole genome shotgun (WGS) entry which is preliminary data.</text>
</comment>
<accession>A0ABR2HAW8</accession>
<sequence length="214" mass="25358">MRYILVLNNVYQITYTIFPTNKKVKILKNYLHDILIKYSIDTGRISLADSIRNGFLLQTLPNLNELENDDYIIPILNDTEILLIINNRNSSNPYITIGRFYYNIDQDSEVESLDYVEKYFLLNDAIKKLIEKHFDSRNIPNDNLIISFNGNIQTEKFNRLNDIFFDNDFYTFKIFLNDEEKKDNSLLSKPYIANKRCYRFPIPEKGRPLIVKFG</sequence>
<gene>
    <name evidence="1" type="ORF">M9Y10_025212</name>
</gene>
<organism evidence="1 2">
    <name type="scientific">Tritrichomonas musculus</name>
    <dbReference type="NCBI Taxonomy" id="1915356"/>
    <lineage>
        <taxon>Eukaryota</taxon>
        <taxon>Metamonada</taxon>
        <taxon>Parabasalia</taxon>
        <taxon>Tritrichomonadida</taxon>
        <taxon>Tritrichomonadidae</taxon>
        <taxon>Tritrichomonas</taxon>
    </lineage>
</organism>
<name>A0ABR2HAW8_9EUKA</name>
<dbReference type="Proteomes" id="UP001470230">
    <property type="component" value="Unassembled WGS sequence"/>
</dbReference>
<proteinExistence type="predicted"/>
<reference evidence="1 2" key="1">
    <citation type="submission" date="2024-04" db="EMBL/GenBank/DDBJ databases">
        <title>Tritrichomonas musculus Genome.</title>
        <authorList>
            <person name="Alves-Ferreira E."/>
            <person name="Grigg M."/>
            <person name="Lorenzi H."/>
            <person name="Galac M."/>
        </authorList>
    </citation>
    <scope>NUCLEOTIDE SEQUENCE [LARGE SCALE GENOMIC DNA]</scope>
    <source>
        <strain evidence="1 2">EAF2021</strain>
    </source>
</reference>
<evidence type="ECO:0000313" key="1">
    <source>
        <dbReference type="EMBL" id="KAK8843024.1"/>
    </source>
</evidence>